<feature type="compositionally biased region" description="Basic and acidic residues" evidence="2">
    <location>
        <begin position="687"/>
        <end position="707"/>
    </location>
</feature>
<feature type="compositionally biased region" description="Basic and acidic residues" evidence="2">
    <location>
        <begin position="1647"/>
        <end position="1660"/>
    </location>
</feature>
<sequence length="1683" mass="191918">MTARETEETVTCGQQKKAGKMIIGGGRNVKLSQSFTTLSTIAIQAGQSQIIISVLRSGSLVHIQLVQAHPSLCEIGLNQEENQTLIQEQQQLMEKLKKHEGEVLAAVSQKMDQRRKRRDEGMMERNKKNEEEEGVHKAMVESLSDGWSLLLHLLEKRQEVLILASDFYRRVLEFSVSIDRVEDLQLRPDDDRLTEIQLTYDSMRRDLLGKSLQVLTSSSVLLQKLRQLQRTEALQRRGGVLQDEEEDGEEEESSQCRLGVASRLEELVETLQDRRRRADQAVRLQLLRVENSIREQESRPESSENWTLTVDKILVQNPQSESTSAESADLLSDSRIKETTDRQAGFRADVRPGSQSEETTNFETVSRSDLKPGIKLDRIESRSEQTRDVELEFKLEETRNSKSRSRSVLKPESRSEENKDLQPESKDDVQAGSRSDLQPGFRLEPRPVPRLEEIRNLQSRFILNLKAGSRSDLKSDSKLEETIDHQPGSRSKETKDLQHEFTPNVKSESRSEETRNLQPGSRLEQTPGSRLEQIRDIEPEETRNLESGSRSNIKPESRSVPKLRSRSEENNNLQSESKSEKMVKLQLGPGTDLNHGSNSERDRNLQSGCRSDLQSHSTSEDTRNTEPESRSDAKSRSRLDLQPESRSEKNIDLQFESTLAESKDLPSESRSDETRDHQSGTISTLKTESRSEETIDLHPQSRSEVTRVLHSGIISVLKPGSRSEETRNLQPGSRSDELLGSGSDLEPGSRSETEDISLSKLSRKQEKTKQHRPATTSSGQVAGQESMLGKESQSGEDHTHRVPLTSQQQQLLSSCEHLMDKVWTWVQQGRSVLSNSSEAGQQLSEAEDALNKHLQLHTQAESAGHDAENLKQIVDQIQALHTDPTSRTSPRPPSEPSRQLSPLKALTEQLKRGGTRGQTRTSTARPGPPAPDSTGSLSPELAGRVDLVLKELQSLNRKIDSNLQLLQTYVTFLRTAQQVEERMEELREIYRRRPEEEEEEEQEKQEEREAGSSNIKTTTSSVSPQKKKRVEASWQETLQRILTAQELGDNYVHAVTMVLGSGLNLQSMVSVVQRTIEQLNKSKQEVNELQNHHQIQSQQQQEDMKFCRKYQERLLKTLQDLNCVSELLDSCTLLDLGSEQQTSKLLEHFSQARPQFAQLDAEVEYVMKSWETVRGAQNRLEVKEVKGGAVKEEDLSDLLKLQRRVKDKIQQSESILDLTSNFHLIAKQLEVLLQSDPANPMTGSTGLRGSGESELSQDREEQQQIQSLFTTASTLKMDICTAVSHSGWTSFRLEQLEARLLSLDSLCVSWLNEAAQREEKLHRELLTRLFNDDINQLRDSFKELKKRFSNLKFSYLKRNDRMRNMKAVRNQLQQVEVYEEKLQVLKKRLQGVTARLGSEVKDGGVAREVEDAINELQRQMGEFERSVSEHQKTLDMTCRLQQAMEEYQFWCEEASATIARVGKFSSECRSTEAASVLYRQFEKFVWPTVPQQEERISQITELAVRLHGVEEGQRYIEKTVNKHSEMVESIKELSDGLMELEAKLKLESLKQQQNDGEKEIKKEGEMERRKENETEEKDQEKENKLKENRKMKKKEQTDNRSTQEAADMYELKETGHTPELTTEHDGREVPVKRQTAANRKPPLQKSRSQEAESSHRQQSHSERLILLLLLHPYLQPVPLLGGG</sequence>
<feature type="compositionally biased region" description="Basic and acidic residues" evidence="2">
    <location>
        <begin position="490"/>
        <end position="499"/>
    </location>
</feature>
<feature type="compositionally biased region" description="Polar residues" evidence="2">
    <location>
        <begin position="605"/>
        <end position="617"/>
    </location>
</feature>
<name>A0AAJ8BBY4_LATCA</name>
<feature type="compositionally biased region" description="Basic and acidic residues" evidence="2">
    <location>
        <begin position="469"/>
        <end position="484"/>
    </location>
</feature>
<feature type="compositionally biased region" description="Basic and acidic residues" evidence="2">
    <location>
        <begin position="118"/>
        <end position="134"/>
    </location>
</feature>
<feature type="compositionally biased region" description="Basic and acidic residues" evidence="2">
    <location>
        <begin position="1555"/>
        <end position="1598"/>
    </location>
</feature>
<dbReference type="Gene3D" id="1.20.58.60">
    <property type="match status" value="2"/>
</dbReference>
<dbReference type="Proteomes" id="UP000694890">
    <property type="component" value="Linkage group LG1"/>
</dbReference>
<feature type="region of interest" description="Disordered" evidence="2">
    <location>
        <begin position="108"/>
        <end position="134"/>
    </location>
</feature>
<evidence type="ECO:0000256" key="1">
    <source>
        <dbReference type="SAM" id="Coils"/>
    </source>
</evidence>
<feature type="compositionally biased region" description="Polar residues" evidence="2">
    <location>
        <begin position="516"/>
        <end position="528"/>
    </location>
</feature>
<evidence type="ECO:0000313" key="4">
    <source>
        <dbReference type="RefSeq" id="XP_050928868.1"/>
    </source>
</evidence>
<feature type="compositionally biased region" description="Polar residues" evidence="2">
    <location>
        <begin position="1011"/>
        <end position="1024"/>
    </location>
</feature>
<evidence type="ECO:0000313" key="3">
    <source>
        <dbReference type="Proteomes" id="UP000694890"/>
    </source>
</evidence>
<feature type="compositionally biased region" description="Polar residues" evidence="2">
    <location>
        <begin position="353"/>
        <end position="365"/>
    </location>
</feature>
<dbReference type="KEGG" id="lcf:108891061"/>
<gene>
    <name evidence="4" type="primary">LOC108891061</name>
</gene>
<dbReference type="RefSeq" id="XP_050928868.1">
    <property type="nucleotide sequence ID" value="XM_051072911.1"/>
</dbReference>
<evidence type="ECO:0000256" key="2">
    <source>
        <dbReference type="SAM" id="MobiDB-lite"/>
    </source>
</evidence>
<feature type="compositionally biased region" description="Basic and acidic residues" evidence="2">
    <location>
        <begin position="553"/>
        <end position="569"/>
    </location>
</feature>
<feature type="compositionally biased region" description="Basic and acidic residues" evidence="2">
    <location>
        <begin position="1609"/>
        <end position="1631"/>
    </location>
</feature>
<reference evidence="4" key="1">
    <citation type="submission" date="2025-08" db="UniProtKB">
        <authorList>
            <consortium name="RefSeq"/>
        </authorList>
    </citation>
    <scope>IDENTIFICATION</scope>
    <source>
        <tissue evidence="4">Brain</tissue>
    </source>
</reference>
<feature type="region of interest" description="Disordered" evidence="2">
    <location>
        <begin position="882"/>
        <end position="939"/>
    </location>
</feature>
<feature type="region of interest" description="Disordered" evidence="2">
    <location>
        <begin position="236"/>
        <end position="256"/>
    </location>
</feature>
<feature type="compositionally biased region" description="Basic and acidic residues" evidence="2">
    <location>
        <begin position="618"/>
        <end position="651"/>
    </location>
</feature>
<accession>A0AAJ8BBY4</accession>
<feature type="region of interest" description="Disordered" evidence="2">
    <location>
        <begin position="1548"/>
        <end position="1660"/>
    </location>
</feature>
<organism evidence="3 4">
    <name type="scientific">Lates calcarifer</name>
    <name type="common">Barramundi</name>
    <name type="synonym">Holocentrus calcarifer</name>
    <dbReference type="NCBI Taxonomy" id="8187"/>
    <lineage>
        <taxon>Eukaryota</taxon>
        <taxon>Metazoa</taxon>
        <taxon>Chordata</taxon>
        <taxon>Craniata</taxon>
        <taxon>Vertebrata</taxon>
        <taxon>Euteleostomi</taxon>
        <taxon>Actinopterygii</taxon>
        <taxon>Neopterygii</taxon>
        <taxon>Teleostei</taxon>
        <taxon>Neoteleostei</taxon>
        <taxon>Acanthomorphata</taxon>
        <taxon>Carangaria</taxon>
        <taxon>Carangaria incertae sedis</taxon>
        <taxon>Centropomidae</taxon>
        <taxon>Lates</taxon>
    </lineage>
</organism>
<proteinExistence type="predicted"/>
<feature type="region of interest" description="Disordered" evidence="2">
    <location>
        <begin position="993"/>
        <end position="1029"/>
    </location>
</feature>
<feature type="region of interest" description="Disordered" evidence="2">
    <location>
        <begin position="1236"/>
        <end position="1260"/>
    </location>
</feature>
<feature type="compositionally biased region" description="Basic and acidic residues" evidence="2">
    <location>
        <begin position="443"/>
        <end position="455"/>
    </location>
</feature>
<feature type="compositionally biased region" description="Polar residues" evidence="2">
    <location>
        <begin position="317"/>
        <end position="326"/>
    </location>
</feature>
<feature type="compositionally biased region" description="Acidic residues" evidence="2">
    <location>
        <begin position="242"/>
        <end position="253"/>
    </location>
</feature>
<feature type="compositionally biased region" description="Basic and acidic residues" evidence="2">
    <location>
        <begin position="661"/>
        <end position="678"/>
    </location>
</feature>
<feature type="compositionally biased region" description="Basic and acidic residues" evidence="2">
    <location>
        <begin position="532"/>
        <end position="544"/>
    </location>
</feature>
<dbReference type="GeneID" id="108891061"/>
<feature type="coiled-coil region" evidence="1">
    <location>
        <begin position="1069"/>
        <end position="1099"/>
    </location>
</feature>
<feature type="region of interest" description="Disordered" evidence="2">
    <location>
        <begin position="394"/>
        <end position="807"/>
    </location>
</feature>
<feature type="region of interest" description="Disordered" evidence="2">
    <location>
        <begin position="317"/>
        <end position="369"/>
    </location>
</feature>
<protein>
    <submittedName>
        <fullName evidence="4">Trichohyalin</fullName>
    </submittedName>
</protein>
<feature type="coiled-coil region" evidence="1">
    <location>
        <begin position="1368"/>
        <end position="1433"/>
    </location>
</feature>
<feature type="compositionally biased region" description="Basic and acidic residues" evidence="2">
    <location>
        <begin position="409"/>
        <end position="429"/>
    </location>
</feature>
<keyword evidence="1" id="KW-0175">Coiled coil</keyword>
<feature type="compositionally biased region" description="Polar residues" evidence="2">
    <location>
        <begin position="773"/>
        <end position="783"/>
    </location>
</feature>
<feature type="compositionally biased region" description="Basic and acidic residues" evidence="2">
    <location>
        <begin position="332"/>
        <end position="341"/>
    </location>
</feature>